<proteinExistence type="predicted"/>
<evidence type="ECO:0000313" key="2">
    <source>
        <dbReference type="Proteomes" id="UP001143347"/>
    </source>
</evidence>
<dbReference type="AlphaFoldDB" id="A0A9X3I5A9"/>
<accession>A0A9X3I5A9</accession>
<name>A0A9X3I5A9_9ACTN</name>
<evidence type="ECO:0000313" key="1">
    <source>
        <dbReference type="EMBL" id="MCX2965593.1"/>
    </source>
</evidence>
<sequence>MTQTRKTATISLSEVRAMCEREAVVELRPALRIFGISEPTGYRMAKYCPDQLPFKVLRVGSRYKVPTASLLAALDIPAADADRQLTA</sequence>
<protein>
    <submittedName>
        <fullName evidence="1">Uncharacterized protein</fullName>
    </submittedName>
</protein>
<dbReference type="EMBL" id="JAPKFM010000017">
    <property type="protein sequence ID" value="MCX2965593.1"/>
    <property type="molecule type" value="Genomic_DNA"/>
</dbReference>
<organism evidence="1 2">
    <name type="scientific">Gordonia aquimaris</name>
    <dbReference type="NCBI Taxonomy" id="2984863"/>
    <lineage>
        <taxon>Bacteria</taxon>
        <taxon>Bacillati</taxon>
        <taxon>Actinomycetota</taxon>
        <taxon>Actinomycetes</taxon>
        <taxon>Mycobacteriales</taxon>
        <taxon>Gordoniaceae</taxon>
        <taxon>Gordonia</taxon>
    </lineage>
</organism>
<keyword evidence="2" id="KW-1185">Reference proteome</keyword>
<reference evidence="1" key="1">
    <citation type="submission" date="2022-10" db="EMBL/GenBank/DDBJ databases">
        <title>WGS of marine actinomycetes from Thailand.</title>
        <authorList>
            <person name="Thawai C."/>
        </authorList>
    </citation>
    <scope>NUCLEOTIDE SEQUENCE</scope>
    <source>
        <strain evidence="1">SW21</strain>
    </source>
</reference>
<comment type="caution">
    <text evidence="1">The sequence shown here is derived from an EMBL/GenBank/DDBJ whole genome shotgun (WGS) entry which is preliminary data.</text>
</comment>
<dbReference type="RefSeq" id="WP_266062677.1">
    <property type="nucleotide sequence ID" value="NZ_JAPKFM010000017.1"/>
</dbReference>
<gene>
    <name evidence="1" type="ORF">OSB52_16020</name>
</gene>
<dbReference type="Proteomes" id="UP001143347">
    <property type="component" value="Unassembled WGS sequence"/>
</dbReference>